<evidence type="ECO:0000313" key="1">
    <source>
        <dbReference type="EMBL" id="KAG8661241.1"/>
    </source>
</evidence>
<comment type="caution">
    <text evidence="1">The sequence shown here is derived from an EMBL/GenBank/DDBJ whole genome shotgun (WGS) entry which is preliminary data.</text>
</comment>
<accession>A0ACB7IDT5</accession>
<sequence>MILEGQFPADLFHKLTAIGIYCFHDESAVFPFNLLERFQPMKNLQVGCSRFKELFPCDGSVGRKKYVEVLRLIRRLKLNNLPDLTDIWNQDSELDQVLQSLELLHVERCNSLVALAPSSTFQNLITLKLLKCNGLLNLVTSSTAKSLVQLTIMSIKECDGLKEIVANDGDEIELKEDIIFSKLKTLELHYLPSLVCFCSSEHNFKFPSLKNVTVKQCPKLQVFSKGVLSTSSLLGVQKDDQWHWNGNLNDAIQQLFAEMYKC</sequence>
<evidence type="ECO:0000313" key="2">
    <source>
        <dbReference type="Proteomes" id="UP000091857"/>
    </source>
</evidence>
<name>A0ACB7IDT5_MANES</name>
<protein>
    <submittedName>
        <fullName evidence="1">Uncharacterized protein</fullName>
    </submittedName>
</protein>
<dbReference type="Proteomes" id="UP000091857">
    <property type="component" value="Chromosome 2"/>
</dbReference>
<reference evidence="2" key="1">
    <citation type="journal article" date="2016" name="Nat. Biotechnol.">
        <title>Sequencing wild and cultivated cassava and related species reveals extensive interspecific hybridization and genetic diversity.</title>
        <authorList>
            <person name="Bredeson J.V."/>
            <person name="Lyons J.B."/>
            <person name="Prochnik S.E."/>
            <person name="Wu G.A."/>
            <person name="Ha C.M."/>
            <person name="Edsinger-Gonzales E."/>
            <person name="Grimwood J."/>
            <person name="Schmutz J."/>
            <person name="Rabbi I.Y."/>
            <person name="Egesi C."/>
            <person name="Nauluvula P."/>
            <person name="Lebot V."/>
            <person name="Ndunguru J."/>
            <person name="Mkamilo G."/>
            <person name="Bart R.S."/>
            <person name="Setter T.L."/>
            <person name="Gleadow R.M."/>
            <person name="Kulakow P."/>
            <person name="Ferguson M.E."/>
            <person name="Rounsley S."/>
            <person name="Rokhsar D.S."/>
        </authorList>
    </citation>
    <scope>NUCLEOTIDE SEQUENCE [LARGE SCALE GENOMIC DNA]</scope>
    <source>
        <strain evidence="2">cv. AM560-2</strain>
    </source>
</reference>
<organism evidence="1 2">
    <name type="scientific">Manihot esculenta</name>
    <name type="common">Cassava</name>
    <name type="synonym">Jatropha manihot</name>
    <dbReference type="NCBI Taxonomy" id="3983"/>
    <lineage>
        <taxon>Eukaryota</taxon>
        <taxon>Viridiplantae</taxon>
        <taxon>Streptophyta</taxon>
        <taxon>Embryophyta</taxon>
        <taxon>Tracheophyta</taxon>
        <taxon>Spermatophyta</taxon>
        <taxon>Magnoliopsida</taxon>
        <taxon>eudicotyledons</taxon>
        <taxon>Gunneridae</taxon>
        <taxon>Pentapetalae</taxon>
        <taxon>rosids</taxon>
        <taxon>fabids</taxon>
        <taxon>Malpighiales</taxon>
        <taxon>Euphorbiaceae</taxon>
        <taxon>Crotonoideae</taxon>
        <taxon>Manihoteae</taxon>
        <taxon>Manihot</taxon>
    </lineage>
</organism>
<keyword evidence="2" id="KW-1185">Reference proteome</keyword>
<proteinExistence type="predicted"/>
<gene>
    <name evidence="1" type="ORF">MANES_02G215610v8</name>
</gene>
<dbReference type="EMBL" id="CM004388">
    <property type="protein sequence ID" value="KAG8661241.1"/>
    <property type="molecule type" value="Genomic_DNA"/>
</dbReference>